<evidence type="ECO:0000313" key="2">
    <source>
        <dbReference type="Proteomes" id="UP001163223"/>
    </source>
</evidence>
<reference evidence="1" key="1">
    <citation type="submission" date="2022-11" db="EMBL/GenBank/DDBJ databases">
        <title>beta-Carotene-producing bacterium, Jeongeuplla avenae sp. nov., alleviates the salt stress of Arabidopsis seedlings.</title>
        <authorList>
            <person name="Jiang L."/>
            <person name="Lee J."/>
        </authorList>
    </citation>
    <scope>NUCLEOTIDE SEQUENCE</scope>
    <source>
        <strain evidence="1">DY_R2A_6</strain>
    </source>
</reference>
<dbReference type="EMBL" id="CP113520">
    <property type="protein sequence ID" value="WAJ30772.1"/>
    <property type="molecule type" value="Genomic_DNA"/>
</dbReference>
<name>A0ACD4NV39_9HYPH</name>
<organism evidence="1 2">
    <name type="scientific">Antarcticirhabdus aurantiaca</name>
    <dbReference type="NCBI Taxonomy" id="2606717"/>
    <lineage>
        <taxon>Bacteria</taxon>
        <taxon>Pseudomonadati</taxon>
        <taxon>Pseudomonadota</taxon>
        <taxon>Alphaproteobacteria</taxon>
        <taxon>Hyphomicrobiales</taxon>
        <taxon>Aurantimonadaceae</taxon>
        <taxon>Antarcticirhabdus</taxon>
    </lineage>
</organism>
<gene>
    <name evidence="1" type="ORF">OXU80_11455</name>
</gene>
<keyword evidence="2" id="KW-1185">Reference proteome</keyword>
<dbReference type="Proteomes" id="UP001163223">
    <property type="component" value="Chromosome"/>
</dbReference>
<proteinExistence type="predicted"/>
<protein>
    <submittedName>
        <fullName evidence="1">Uncharacterized protein</fullName>
    </submittedName>
</protein>
<evidence type="ECO:0000313" key="1">
    <source>
        <dbReference type="EMBL" id="WAJ30772.1"/>
    </source>
</evidence>
<sequence length="109" mass="12393">MIEAVRRIIAYAAALQIEKRQPTEVYSHDRRLASKLRPDFDNDTSAHITGMEGSAIFFHETNALIDFLVENNTFHGRDHASGHAFSGAIENGEVRIRDEDDQAEFRYTV</sequence>
<accession>A0ACD4NV39</accession>